<proteinExistence type="predicted"/>
<organism evidence="1 2">
    <name type="scientific">Triparma laevis f. longispina</name>
    <dbReference type="NCBI Taxonomy" id="1714387"/>
    <lineage>
        <taxon>Eukaryota</taxon>
        <taxon>Sar</taxon>
        <taxon>Stramenopiles</taxon>
        <taxon>Ochrophyta</taxon>
        <taxon>Bolidophyceae</taxon>
        <taxon>Parmales</taxon>
        <taxon>Triparmaceae</taxon>
        <taxon>Triparma</taxon>
    </lineage>
</organism>
<accession>A0A9W7FMI1</accession>
<protein>
    <submittedName>
        <fullName evidence="1">Uncharacterized protein</fullName>
    </submittedName>
</protein>
<comment type="caution">
    <text evidence="1">The sequence shown here is derived from an EMBL/GenBank/DDBJ whole genome shotgun (WGS) entry which is preliminary data.</text>
</comment>
<evidence type="ECO:0000313" key="2">
    <source>
        <dbReference type="Proteomes" id="UP001165122"/>
    </source>
</evidence>
<evidence type="ECO:0000313" key="1">
    <source>
        <dbReference type="EMBL" id="GMI15382.1"/>
    </source>
</evidence>
<gene>
    <name evidence="1" type="ORF">TrLO_g6722</name>
</gene>
<name>A0A9W7FMI1_9STRA</name>
<reference evidence="2" key="1">
    <citation type="journal article" date="2023" name="Commun. Biol.">
        <title>Genome analysis of Parmales, the sister group of diatoms, reveals the evolutionary specialization of diatoms from phago-mixotrophs to photoautotrophs.</title>
        <authorList>
            <person name="Ban H."/>
            <person name="Sato S."/>
            <person name="Yoshikawa S."/>
            <person name="Yamada K."/>
            <person name="Nakamura Y."/>
            <person name="Ichinomiya M."/>
            <person name="Sato N."/>
            <person name="Blanc-Mathieu R."/>
            <person name="Endo H."/>
            <person name="Kuwata A."/>
            <person name="Ogata H."/>
        </authorList>
    </citation>
    <scope>NUCLEOTIDE SEQUENCE [LARGE SCALE GENOMIC DNA]</scope>
    <source>
        <strain evidence="2">NIES 3700</strain>
    </source>
</reference>
<dbReference type="AlphaFoldDB" id="A0A9W7FMI1"/>
<dbReference type="EMBL" id="BRXW01000230">
    <property type="protein sequence ID" value="GMI15382.1"/>
    <property type="molecule type" value="Genomic_DNA"/>
</dbReference>
<dbReference type="Proteomes" id="UP001165122">
    <property type="component" value="Unassembled WGS sequence"/>
</dbReference>
<sequence length="90" mass="9748">MSGPPSAMVMTMPQIQLFISSTVEAFLQEHKIIGDDELERSRELFSAFLSCAKSKTDWALHDDVAVGKGALACTPVGGSPPQTFLVHRKS</sequence>
<keyword evidence="2" id="KW-1185">Reference proteome</keyword>